<organism evidence="1 2">
    <name type="scientific">Roseospira navarrensis</name>
    <dbReference type="NCBI Taxonomy" id="140058"/>
    <lineage>
        <taxon>Bacteria</taxon>
        <taxon>Pseudomonadati</taxon>
        <taxon>Pseudomonadota</taxon>
        <taxon>Alphaproteobacteria</taxon>
        <taxon>Rhodospirillales</taxon>
        <taxon>Rhodospirillaceae</taxon>
        <taxon>Roseospira</taxon>
    </lineage>
</organism>
<comment type="caution">
    <text evidence="1">The sequence shown here is derived from an EMBL/GenBank/DDBJ whole genome shotgun (WGS) entry which is preliminary data.</text>
</comment>
<sequence>MTGAVVTIGYQGSTPEAVFGTLRTEGVRTVIDVRAVPWSRRAAFTKTALAGAAAKAGLRYVHLAGLGNPAKTDPTGGPGMAAHLAGPEGRAALESAAALMAEDGGPVALLCLERDPMQCHRSAVAAALAARTGAAVRHLVVPRGDPRQGDLFGDG</sequence>
<dbReference type="OrthoDB" id="9810084at2"/>
<dbReference type="EMBL" id="WIVE01000001">
    <property type="protein sequence ID" value="MQX35102.1"/>
    <property type="molecule type" value="Genomic_DNA"/>
</dbReference>
<gene>
    <name evidence="1" type="ORF">GHC57_01070</name>
</gene>
<evidence type="ECO:0000313" key="2">
    <source>
        <dbReference type="Proteomes" id="UP000434582"/>
    </source>
</evidence>
<keyword evidence="2" id="KW-1185">Reference proteome</keyword>
<dbReference type="AlphaFoldDB" id="A0A7X1ZCY5"/>
<proteinExistence type="predicted"/>
<dbReference type="PANTHER" id="PTHR39337">
    <property type="entry name" value="BLR5642 PROTEIN"/>
    <property type="match status" value="1"/>
</dbReference>
<reference evidence="1 2" key="1">
    <citation type="submission" date="2019-10" db="EMBL/GenBank/DDBJ databases">
        <title>Draft whole-genome sequence of the purple nonsulfur photosynthetic bacterium Roseospira navarrensis DSM 15114.</title>
        <authorList>
            <person name="Kyndt J.A."/>
            <person name="Meyer T.E."/>
        </authorList>
    </citation>
    <scope>NUCLEOTIDE SEQUENCE [LARGE SCALE GENOMIC DNA]</scope>
    <source>
        <strain evidence="1 2">DSM 15114</strain>
    </source>
</reference>
<name>A0A7X1ZCY5_9PROT</name>
<dbReference type="Pfam" id="PF04343">
    <property type="entry name" value="DUF488"/>
    <property type="match status" value="1"/>
</dbReference>
<dbReference type="PANTHER" id="PTHR39337:SF1">
    <property type="entry name" value="BLR5642 PROTEIN"/>
    <property type="match status" value="1"/>
</dbReference>
<evidence type="ECO:0000313" key="1">
    <source>
        <dbReference type="EMBL" id="MQX35102.1"/>
    </source>
</evidence>
<dbReference type="Proteomes" id="UP000434582">
    <property type="component" value="Unassembled WGS sequence"/>
</dbReference>
<accession>A0A7X1ZCY5</accession>
<dbReference type="RefSeq" id="WP_153340200.1">
    <property type="nucleotide sequence ID" value="NZ_WIVE01000001.1"/>
</dbReference>
<protein>
    <submittedName>
        <fullName evidence="1">DUF488 family protein</fullName>
    </submittedName>
</protein>
<dbReference type="InterPro" id="IPR007438">
    <property type="entry name" value="DUF488"/>
</dbReference>